<evidence type="ECO:0000313" key="3">
    <source>
        <dbReference type="Proteomes" id="UP001168821"/>
    </source>
</evidence>
<keyword evidence="3" id="KW-1185">Reference proteome</keyword>
<proteinExistence type="predicted"/>
<feature type="region of interest" description="Disordered" evidence="1">
    <location>
        <begin position="75"/>
        <end position="95"/>
    </location>
</feature>
<organism evidence="2 3">
    <name type="scientific">Zophobas morio</name>
    <dbReference type="NCBI Taxonomy" id="2755281"/>
    <lineage>
        <taxon>Eukaryota</taxon>
        <taxon>Metazoa</taxon>
        <taxon>Ecdysozoa</taxon>
        <taxon>Arthropoda</taxon>
        <taxon>Hexapoda</taxon>
        <taxon>Insecta</taxon>
        <taxon>Pterygota</taxon>
        <taxon>Neoptera</taxon>
        <taxon>Endopterygota</taxon>
        <taxon>Coleoptera</taxon>
        <taxon>Polyphaga</taxon>
        <taxon>Cucujiformia</taxon>
        <taxon>Tenebrionidae</taxon>
        <taxon>Zophobas</taxon>
    </lineage>
</organism>
<accession>A0AA38IUJ8</accession>
<dbReference type="Proteomes" id="UP001168821">
    <property type="component" value="Unassembled WGS sequence"/>
</dbReference>
<comment type="caution">
    <text evidence="2">The sequence shown here is derived from an EMBL/GenBank/DDBJ whole genome shotgun (WGS) entry which is preliminary data.</text>
</comment>
<dbReference type="EMBL" id="JALNTZ010000002">
    <property type="protein sequence ID" value="KAJ3661009.1"/>
    <property type="molecule type" value="Genomic_DNA"/>
</dbReference>
<gene>
    <name evidence="2" type="ORF">Zmor_005431</name>
</gene>
<dbReference type="AlphaFoldDB" id="A0AA38IUJ8"/>
<reference evidence="2" key="1">
    <citation type="journal article" date="2023" name="G3 (Bethesda)">
        <title>Whole genome assemblies of Zophobas morio and Tenebrio molitor.</title>
        <authorList>
            <person name="Kaur S."/>
            <person name="Stinson S.A."/>
            <person name="diCenzo G.C."/>
        </authorList>
    </citation>
    <scope>NUCLEOTIDE SEQUENCE</scope>
    <source>
        <strain evidence="2">QUZm001</strain>
    </source>
</reference>
<name>A0AA38IUJ8_9CUCU</name>
<evidence type="ECO:0000256" key="1">
    <source>
        <dbReference type="SAM" id="MobiDB-lite"/>
    </source>
</evidence>
<evidence type="ECO:0000313" key="2">
    <source>
        <dbReference type="EMBL" id="KAJ3661009.1"/>
    </source>
</evidence>
<sequence length="123" mass="13841">MKGCQSNLPTTTHVSVKFTSLTTNNNVIKSGLGDESPLHIHYAFPVETLMNANNGVSRRRDDIITWWKGAKNKSESKRTMKWNGLPPGNGPVYGRPNSRIKNNTALNVDDYFNFLKDTRFELG</sequence>
<protein>
    <submittedName>
        <fullName evidence="2">Uncharacterized protein</fullName>
    </submittedName>
</protein>